<evidence type="ECO:0000313" key="5">
    <source>
        <dbReference type="Proteomes" id="UP000501534"/>
    </source>
</evidence>
<keyword evidence="5" id="KW-1185">Reference proteome</keyword>
<dbReference type="SUPFAM" id="SSF55729">
    <property type="entry name" value="Acyl-CoA N-acyltransferases (Nat)"/>
    <property type="match status" value="1"/>
</dbReference>
<organism evidence="4 5">
    <name type="scientific">Usitatibacter rugosus</name>
    <dbReference type="NCBI Taxonomy" id="2732067"/>
    <lineage>
        <taxon>Bacteria</taxon>
        <taxon>Pseudomonadati</taxon>
        <taxon>Pseudomonadota</taxon>
        <taxon>Betaproteobacteria</taxon>
        <taxon>Nitrosomonadales</taxon>
        <taxon>Usitatibacteraceae</taxon>
        <taxon>Usitatibacter</taxon>
    </lineage>
</organism>
<dbReference type="CDD" id="cd04301">
    <property type="entry name" value="NAT_SF"/>
    <property type="match status" value="1"/>
</dbReference>
<feature type="domain" description="N-acetyltransferase" evidence="3">
    <location>
        <begin position="110"/>
        <end position="248"/>
    </location>
</feature>
<protein>
    <recommendedName>
        <fullName evidence="3">N-acetyltransferase domain-containing protein</fullName>
    </recommendedName>
</protein>
<dbReference type="GO" id="GO:0016747">
    <property type="term" value="F:acyltransferase activity, transferring groups other than amino-acyl groups"/>
    <property type="evidence" value="ECO:0007669"/>
    <property type="project" value="InterPro"/>
</dbReference>
<keyword evidence="2" id="KW-0012">Acyltransferase</keyword>
<sequence>MSLEARRLEELSLNSSAPPGQLLYDGWLLRLQPGKAKRARSVNAVYPSTIALADKIAYCERLYGTSGLPAIFRITPFSEPSGLDAELERRGYGTFDYTAVESASLATAPAAGEGAQPMGLSQWVGAVGDLRGSSGEQRAGHYARLEACLLPMHPLAIVEGGTPVATGLAILEDNCVGLFDIVVHASQRRRGLARRLVAALLARAWQDGARTAYLQVERDNTPARELYKAFGFTEQYLYWYRGREGERR</sequence>
<dbReference type="Gene3D" id="3.40.630.30">
    <property type="match status" value="1"/>
</dbReference>
<accession>A0A6M4GVA0</accession>
<dbReference type="KEGG" id="uru:DSM104443_01442"/>
<proteinExistence type="predicted"/>
<dbReference type="PANTHER" id="PTHR43420:SF12">
    <property type="entry name" value="N-ACETYLTRANSFERASE DOMAIN-CONTAINING PROTEIN"/>
    <property type="match status" value="1"/>
</dbReference>
<dbReference type="InterPro" id="IPR050680">
    <property type="entry name" value="YpeA/RimI_acetyltransf"/>
</dbReference>
<evidence type="ECO:0000256" key="1">
    <source>
        <dbReference type="ARBA" id="ARBA00022679"/>
    </source>
</evidence>
<dbReference type="PROSITE" id="PS51186">
    <property type="entry name" value="GNAT"/>
    <property type="match status" value="1"/>
</dbReference>
<evidence type="ECO:0000313" key="4">
    <source>
        <dbReference type="EMBL" id="QJR10384.1"/>
    </source>
</evidence>
<dbReference type="EMBL" id="CP053069">
    <property type="protein sequence ID" value="QJR10384.1"/>
    <property type="molecule type" value="Genomic_DNA"/>
</dbReference>
<dbReference type="AlphaFoldDB" id="A0A6M4GVA0"/>
<evidence type="ECO:0000259" key="3">
    <source>
        <dbReference type="PROSITE" id="PS51186"/>
    </source>
</evidence>
<reference evidence="4 5" key="1">
    <citation type="submission" date="2020-04" db="EMBL/GenBank/DDBJ databases">
        <title>Usitatibacter rugosus gen. nov., sp. nov. and Usitatibacter palustris sp. nov., novel members of Usitatibacteraceae fam. nov. within the order Nitrosomonadales isolated from soil.</title>
        <authorList>
            <person name="Huber K.J."/>
            <person name="Neumann-Schaal M."/>
            <person name="Geppert A."/>
            <person name="Luckner M."/>
            <person name="Wanner G."/>
            <person name="Overmann J."/>
        </authorList>
    </citation>
    <scope>NUCLEOTIDE SEQUENCE [LARGE SCALE GENOMIC DNA]</scope>
    <source>
        <strain evidence="4 5">0125_3</strain>
    </source>
</reference>
<evidence type="ECO:0000256" key="2">
    <source>
        <dbReference type="ARBA" id="ARBA00023315"/>
    </source>
</evidence>
<dbReference type="Pfam" id="PF00583">
    <property type="entry name" value="Acetyltransf_1"/>
    <property type="match status" value="1"/>
</dbReference>
<dbReference type="PANTHER" id="PTHR43420">
    <property type="entry name" value="ACETYLTRANSFERASE"/>
    <property type="match status" value="1"/>
</dbReference>
<dbReference type="InterPro" id="IPR016181">
    <property type="entry name" value="Acyl_CoA_acyltransferase"/>
</dbReference>
<keyword evidence="1" id="KW-0808">Transferase</keyword>
<dbReference type="Proteomes" id="UP000501534">
    <property type="component" value="Chromosome"/>
</dbReference>
<name>A0A6M4GVA0_9PROT</name>
<dbReference type="RefSeq" id="WP_171090859.1">
    <property type="nucleotide sequence ID" value="NZ_CP053069.1"/>
</dbReference>
<dbReference type="InterPro" id="IPR000182">
    <property type="entry name" value="GNAT_dom"/>
</dbReference>
<gene>
    <name evidence="4" type="ORF">DSM104443_01442</name>
</gene>